<dbReference type="GO" id="GO:0005740">
    <property type="term" value="C:mitochondrial envelope"/>
    <property type="evidence" value="ECO:0007669"/>
    <property type="project" value="InterPro"/>
</dbReference>
<dbReference type="OrthoDB" id="10249250at2759"/>
<feature type="binding site" evidence="3">
    <location>
        <position position="86"/>
    </location>
    <ligand>
        <name>Zn(2+)</name>
        <dbReference type="ChEBI" id="CHEBI:29105"/>
    </ligand>
</feature>
<sequence length="128" mass="14480">MASLCGRTIFQLTRRTFSTATVLSAKKSLPDPIDLSTGLEKQEILSRQAGNDDPFMMKALKRAAGTKDAPNLVPSAFESRMIGCVCEEDSTHIVWMWLHEGQPRRCECGHWFKIQRKQPVPVPEKFMD</sequence>
<feature type="binding site" evidence="3">
    <location>
        <position position="106"/>
    </location>
    <ligand>
        <name>Zn(2+)</name>
        <dbReference type="ChEBI" id="CHEBI:29105"/>
    </ligand>
</feature>
<keyword evidence="2 3" id="KW-0862">Zinc</keyword>
<dbReference type="RefSeq" id="XP_011299460.1">
    <property type="nucleotide sequence ID" value="XM_011301158.1"/>
</dbReference>
<reference evidence="5" key="1">
    <citation type="submission" date="2025-08" db="UniProtKB">
        <authorList>
            <consortium name="RefSeq"/>
        </authorList>
    </citation>
    <scope>IDENTIFICATION</scope>
    <source>
        <strain evidence="5">USDA-PBARC FA_bdor</strain>
        <tissue evidence="5">Whole organism</tissue>
    </source>
</reference>
<keyword evidence="4" id="KW-1185">Reference proteome</keyword>
<dbReference type="KEGG" id="fas:105264342"/>
<dbReference type="FunFam" id="2.60.11.10:FF:000004">
    <property type="entry name" value="Cytochrome c oxidase subunit 5B"/>
    <property type="match status" value="1"/>
</dbReference>
<evidence type="ECO:0000256" key="2">
    <source>
        <dbReference type="ARBA" id="ARBA00022833"/>
    </source>
</evidence>
<organism evidence="4 5">
    <name type="scientific">Fopius arisanus</name>
    <dbReference type="NCBI Taxonomy" id="64838"/>
    <lineage>
        <taxon>Eukaryota</taxon>
        <taxon>Metazoa</taxon>
        <taxon>Ecdysozoa</taxon>
        <taxon>Arthropoda</taxon>
        <taxon>Hexapoda</taxon>
        <taxon>Insecta</taxon>
        <taxon>Pterygota</taxon>
        <taxon>Neoptera</taxon>
        <taxon>Endopterygota</taxon>
        <taxon>Hymenoptera</taxon>
        <taxon>Apocrita</taxon>
        <taxon>Ichneumonoidea</taxon>
        <taxon>Braconidae</taxon>
        <taxon>Opiinae</taxon>
        <taxon>Fopius</taxon>
    </lineage>
</organism>
<protein>
    <submittedName>
        <fullName evidence="5">Cytochrome c oxidase subunit 5B, mitochondrial</fullName>
    </submittedName>
</protein>
<gene>
    <name evidence="5" type="primary">LOC105264342</name>
</gene>
<dbReference type="SUPFAM" id="SSF57802">
    <property type="entry name" value="Rubredoxin-like"/>
    <property type="match status" value="1"/>
</dbReference>
<dbReference type="Pfam" id="PF01215">
    <property type="entry name" value="COX5B"/>
    <property type="match status" value="1"/>
</dbReference>
<evidence type="ECO:0000313" key="4">
    <source>
        <dbReference type="Proteomes" id="UP000694866"/>
    </source>
</evidence>
<proteinExistence type="predicted"/>
<dbReference type="InterPro" id="IPR036972">
    <property type="entry name" value="Cyt_c_oxidase_su5b_sf"/>
</dbReference>
<dbReference type="AlphaFoldDB" id="A0A9R1SYH8"/>
<dbReference type="GO" id="GO:0006123">
    <property type="term" value="P:mitochondrial electron transport, cytochrome c to oxygen"/>
    <property type="evidence" value="ECO:0007669"/>
    <property type="project" value="InterPro"/>
</dbReference>
<dbReference type="GO" id="GO:0045277">
    <property type="term" value="C:respiratory chain complex IV"/>
    <property type="evidence" value="ECO:0007669"/>
    <property type="project" value="InterPro"/>
</dbReference>
<dbReference type="PROSITE" id="PS51359">
    <property type="entry name" value="COX5B_2"/>
    <property type="match status" value="1"/>
</dbReference>
<keyword evidence="1 3" id="KW-0479">Metal-binding</keyword>
<dbReference type="Proteomes" id="UP000694866">
    <property type="component" value="Unplaced"/>
</dbReference>
<dbReference type="Gene3D" id="2.60.11.10">
    <property type="entry name" value="Cytochrome c oxidase, subunit Vb"/>
    <property type="match status" value="1"/>
</dbReference>
<feature type="binding site" evidence="3">
    <location>
        <position position="84"/>
    </location>
    <ligand>
        <name>Zn(2+)</name>
        <dbReference type="ChEBI" id="CHEBI:29105"/>
    </ligand>
</feature>
<dbReference type="PANTHER" id="PTHR10122">
    <property type="entry name" value="CYTOCHROME C OXIDASE SUBUNIT 5B, MITOCHONDRIAL"/>
    <property type="match status" value="1"/>
</dbReference>
<name>A0A9R1SYH8_9HYME</name>
<dbReference type="GeneID" id="105264342"/>
<feature type="binding site" evidence="3">
    <location>
        <position position="108"/>
    </location>
    <ligand>
        <name>Zn(2+)</name>
        <dbReference type="ChEBI" id="CHEBI:29105"/>
    </ligand>
</feature>
<dbReference type="CDD" id="cd00924">
    <property type="entry name" value="Cyt_c_Oxidase_Vb"/>
    <property type="match status" value="1"/>
</dbReference>
<evidence type="ECO:0000256" key="3">
    <source>
        <dbReference type="PIRSR" id="PIRSR602124-1"/>
    </source>
</evidence>
<evidence type="ECO:0000256" key="1">
    <source>
        <dbReference type="ARBA" id="ARBA00022723"/>
    </source>
</evidence>
<dbReference type="GO" id="GO:0046872">
    <property type="term" value="F:metal ion binding"/>
    <property type="evidence" value="ECO:0007669"/>
    <property type="project" value="UniProtKB-KW"/>
</dbReference>
<dbReference type="PANTHER" id="PTHR10122:SF0">
    <property type="entry name" value="CYTOCHROME C OXIDASE SUBUNIT 5B, ISOFORM A-RELATED"/>
    <property type="match status" value="1"/>
</dbReference>
<dbReference type="InterPro" id="IPR002124">
    <property type="entry name" value="Cyt_c_oxidase_su5b"/>
</dbReference>
<accession>A0A9R1SYH8</accession>
<evidence type="ECO:0000313" key="5">
    <source>
        <dbReference type="RefSeq" id="XP_011299460.1"/>
    </source>
</evidence>